<sequence>MSRGWFTSSWFVLEVLMAITTRHRHMMVQKGSEVKSMIVAQLKRLSKCKEVRSDSKRKLKSHQETRTAGQFDTSPAPLCLQ</sequence>
<reference evidence="3" key="1">
    <citation type="submission" date="2014-09" db="EMBL/GenBank/DDBJ databases">
        <authorList>
            <person name="Magalhaes I.L.F."/>
            <person name="Oliveira U."/>
            <person name="Santos F.R."/>
            <person name="Vidigal T.H.D.A."/>
            <person name="Brescovit A.D."/>
            <person name="Santos A.J."/>
        </authorList>
    </citation>
    <scope>NUCLEOTIDE SEQUENCE</scope>
    <source>
        <tissue evidence="3">Shoot tissue taken approximately 20 cm above the soil surface</tissue>
    </source>
</reference>
<organism evidence="3">
    <name type="scientific">Arundo donax</name>
    <name type="common">Giant reed</name>
    <name type="synonym">Donax arundinaceus</name>
    <dbReference type="NCBI Taxonomy" id="35708"/>
    <lineage>
        <taxon>Eukaryota</taxon>
        <taxon>Viridiplantae</taxon>
        <taxon>Streptophyta</taxon>
        <taxon>Embryophyta</taxon>
        <taxon>Tracheophyta</taxon>
        <taxon>Spermatophyta</taxon>
        <taxon>Magnoliopsida</taxon>
        <taxon>Liliopsida</taxon>
        <taxon>Poales</taxon>
        <taxon>Poaceae</taxon>
        <taxon>PACMAD clade</taxon>
        <taxon>Arundinoideae</taxon>
        <taxon>Arundineae</taxon>
        <taxon>Arundo</taxon>
    </lineage>
</organism>
<dbReference type="EMBL" id="GBRH01210441">
    <property type="protein sequence ID" value="JAD87454.1"/>
    <property type="molecule type" value="Transcribed_RNA"/>
</dbReference>
<feature type="chain" id="PRO_5002043603" description="Secreted protein" evidence="2">
    <location>
        <begin position="23"/>
        <end position="81"/>
    </location>
</feature>
<proteinExistence type="predicted"/>
<evidence type="ECO:0000313" key="3">
    <source>
        <dbReference type="EMBL" id="JAD87454.1"/>
    </source>
</evidence>
<keyword evidence="2" id="KW-0732">Signal</keyword>
<dbReference type="AlphaFoldDB" id="A0A0A9DFS3"/>
<evidence type="ECO:0008006" key="4">
    <source>
        <dbReference type="Google" id="ProtNLM"/>
    </source>
</evidence>
<protein>
    <recommendedName>
        <fullName evidence="4">Secreted protein</fullName>
    </recommendedName>
</protein>
<feature type="signal peptide" evidence="2">
    <location>
        <begin position="1"/>
        <end position="22"/>
    </location>
</feature>
<feature type="compositionally biased region" description="Basic and acidic residues" evidence="1">
    <location>
        <begin position="51"/>
        <end position="65"/>
    </location>
</feature>
<accession>A0A0A9DFS3</accession>
<name>A0A0A9DFS3_ARUDO</name>
<feature type="region of interest" description="Disordered" evidence="1">
    <location>
        <begin position="51"/>
        <end position="81"/>
    </location>
</feature>
<reference evidence="3" key="2">
    <citation type="journal article" date="2015" name="Data Brief">
        <title>Shoot transcriptome of the giant reed, Arundo donax.</title>
        <authorList>
            <person name="Barrero R.A."/>
            <person name="Guerrero F.D."/>
            <person name="Moolhuijzen P."/>
            <person name="Goolsby J.A."/>
            <person name="Tidwell J."/>
            <person name="Bellgard S.E."/>
            <person name="Bellgard M.I."/>
        </authorList>
    </citation>
    <scope>NUCLEOTIDE SEQUENCE</scope>
    <source>
        <tissue evidence="3">Shoot tissue taken approximately 20 cm above the soil surface</tissue>
    </source>
</reference>
<evidence type="ECO:0000256" key="2">
    <source>
        <dbReference type="SAM" id="SignalP"/>
    </source>
</evidence>
<evidence type="ECO:0000256" key="1">
    <source>
        <dbReference type="SAM" id="MobiDB-lite"/>
    </source>
</evidence>